<keyword evidence="6" id="KW-0804">Transcription</keyword>
<reference evidence="10 11" key="1">
    <citation type="submission" date="2023-11" db="EMBL/GenBank/DDBJ databases">
        <title>An acidophilic fungus is an integral part of prey digestion in a carnivorous sundew plant.</title>
        <authorList>
            <person name="Tsai I.J."/>
        </authorList>
    </citation>
    <scope>NUCLEOTIDE SEQUENCE [LARGE SCALE GENOMIC DNA]</scope>
    <source>
        <strain evidence="10">169a</strain>
    </source>
</reference>
<dbReference type="CDD" id="cd04369">
    <property type="entry name" value="Bromodomain"/>
    <property type="match status" value="2"/>
</dbReference>
<dbReference type="EMBL" id="CP138587">
    <property type="protein sequence ID" value="WPH02517.1"/>
    <property type="molecule type" value="Genomic_DNA"/>
</dbReference>
<evidence type="ECO:0000256" key="7">
    <source>
        <dbReference type="ARBA" id="ARBA00023242"/>
    </source>
</evidence>
<protein>
    <recommendedName>
        <fullName evidence="9">Bromo domain-containing protein</fullName>
    </recommendedName>
</protein>
<feature type="compositionally biased region" description="Polar residues" evidence="8">
    <location>
        <begin position="428"/>
        <end position="442"/>
    </location>
</feature>
<evidence type="ECO:0000313" key="10">
    <source>
        <dbReference type="EMBL" id="WPH02517.1"/>
    </source>
</evidence>
<dbReference type="InterPro" id="IPR036427">
    <property type="entry name" value="Bromodomain-like_sf"/>
</dbReference>
<feature type="region of interest" description="Disordered" evidence="8">
    <location>
        <begin position="1"/>
        <end position="39"/>
    </location>
</feature>
<evidence type="ECO:0000256" key="1">
    <source>
        <dbReference type="ARBA" id="ARBA00004123"/>
    </source>
</evidence>
<dbReference type="InterPro" id="IPR018359">
    <property type="entry name" value="Bromodomain_CS"/>
</dbReference>
<dbReference type="FunFam" id="1.20.920.10:FF:000083">
    <property type="entry name" value="WGS project CABT00000000 data, contig 2.8"/>
    <property type="match status" value="1"/>
</dbReference>
<dbReference type="Pfam" id="PF00439">
    <property type="entry name" value="Bromodomain"/>
    <property type="match status" value="2"/>
</dbReference>
<keyword evidence="2" id="KW-0677">Repeat</keyword>
<name>A0AAQ3M604_9PEZI</name>
<feature type="region of interest" description="Disordered" evidence="8">
    <location>
        <begin position="428"/>
        <end position="489"/>
    </location>
</feature>
<dbReference type="SMART" id="SM00297">
    <property type="entry name" value="BROMO"/>
    <property type="match status" value="2"/>
</dbReference>
<evidence type="ECO:0000256" key="4">
    <source>
        <dbReference type="ARBA" id="ARBA00023015"/>
    </source>
</evidence>
<gene>
    <name evidence="10" type="ORF">R9X50_00538200</name>
</gene>
<feature type="compositionally biased region" description="Polar residues" evidence="8">
    <location>
        <begin position="479"/>
        <end position="489"/>
    </location>
</feature>
<accession>A0AAQ3M604</accession>
<keyword evidence="11" id="KW-1185">Reference proteome</keyword>
<organism evidence="10 11">
    <name type="scientific">Acrodontium crateriforme</name>
    <dbReference type="NCBI Taxonomy" id="150365"/>
    <lineage>
        <taxon>Eukaryota</taxon>
        <taxon>Fungi</taxon>
        <taxon>Dikarya</taxon>
        <taxon>Ascomycota</taxon>
        <taxon>Pezizomycotina</taxon>
        <taxon>Dothideomycetes</taxon>
        <taxon>Dothideomycetidae</taxon>
        <taxon>Mycosphaerellales</taxon>
        <taxon>Teratosphaeriaceae</taxon>
        <taxon>Acrodontium</taxon>
    </lineage>
</organism>
<dbReference type="AlphaFoldDB" id="A0AAQ3M604"/>
<evidence type="ECO:0000259" key="9">
    <source>
        <dbReference type="SMART" id="SM00297"/>
    </source>
</evidence>
<feature type="compositionally biased region" description="Polar residues" evidence="8">
    <location>
        <begin position="166"/>
        <end position="182"/>
    </location>
</feature>
<dbReference type="InterPro" id="IPR054551">
    <property type="entry name" value="RSC4_Ig-like"/>
</dbReference>
<evidence type="ECO:0000256" key="2">
    <source>
        <dbReference type="ARBA" id="ARBA00022737"/>
    </source>
</evidence>
<evidence type="ECO:0000256" key="6">
    <source>
        <dbReference type="ARBA" id="ARBA00023163"/>
    </source>
</evidence>
<keyword evidence="4" id="KW-0805">Transcription regulation</keyword>
<evidence type="ECO:0000313" key="11">
    <source>
        <dbReference type="Proteomes" id="UP001303373"/>
    </source>
</evidence>
<feature type="compositionally biased region" description="Basic and acidic residues" evidence="8">
    <location>
        <begin position="183"/>
        <end position="208"/>
    </location>
</feature>
<keyword evidence="5" id="KW-0103">Bromodomain</keyword>
<dbReference type="PROSITE" id="PS00633">
    <property type="entry name" value="BROMODOMAIN_1"/>
    <property type="match status" value="1"/>
</dbReference>
<dbReference type="PANTHER" id="PTHR16062:SF19">
    <property type="entry name" value="PROTEIN POLYBROMO-1"/>
    <property type="match status" value="1"/>
</dbReference>
<keyword evidence="7" id="KW-0539">Nucleus</keyword>
<dbReference type="GO" id="GO:0016586">
    <property type="term" value="C:RSC-type complex"/>
    <property type="evidence" value="ECO:0007669"/>
    <property type="project" value="InterPro"/>
</dbReference>
<dbReference type="SUPFAM" id="SSF47370">
    <property type="entry name" value="Bromodomain"/>
    <property type="match status" value="2"/>
</dbReference>
<dbReference type="Pfam" id="PF22994">
    <property type="entry name" value="RSC4_Ig_like"/>
    <property type="match status" value="1"/>
</dbReference>
<feature type="domain" description="Bromo" evidence="9">
    <location>
        <begin position="237"/>
        <end position="356"/>
    </location>
</feature>
<proteinExistence type="predicted"/>
<dbReference type="PANTHER" id="PTHR16062">
    <property type="entry name" value="SWI/SNF-RELATED"/>
    <property type="match status" value="1"/>
</dbReference>
<comment type="subcellular location">
    <subcellularLocation>
        <location evidence="1">Nucleus</location>
    </subcellularLocation>
</comment>
<dbReference type="GO" id="GO:0003682">
    <property type="term" value="F:chromatin binding"/>
    <property type="evidence" value="ECO:0007669"/>
    <property type="project" value="TreeGrafter"/>
</dbReference>
<dbReference type="GO" id="GO:0006338">
    <property type="term" value="P:chromatin remodeling"/>
    <property type="evidence" value="ECO:0007669"/>
    <property type="project" value="InterPro"/>
</dbReference>
<dbReference type="Proteomes" id="UP001303373">
    <property type="component" value="Chromosome 8"/>
</dbReference>
<sequence length="644" mass="70914">MDGARKRKQPNATPPPYDGSASKKLKLVNPNRPSASKSNVLEVGKRLVEQLRRASDKTGRPIATAFLTLPPRDELPDYYDFIKLPIAVDTIEKKLQNNGYPTLTTLESDFKRLVQNAKDYNAPKSEIYEDAERIRKLVYNFMKVNNPAYQQDPTYSSFPTPIPISKSGNVTNGNHESNVNETPKSRPAIERPHRPAARRSEVPSERKVSIAPSTGAENEDEDDVDVGKVEGETDFTGKSFIEAQQLLVQELINYADEEGLQIYLPFVNLPTRRLEDYYKLIRHPLSLNQVAKRARGEHGRNPPTGVSDFKTWEQFEDEVSFIWRNAREYNEDGSDMFILAGEFENHFKRRLADAKAKAEPPAGPRIKLGGPKPKVTLNLSQHRESSSTSGVTVDNEALARQRRMVQAGVDGQHGAAPVANGVANARSQTPVLDPTRPQSAHTGSPGIKPERPTIGSPAPGSLASVPPLINGTMAPPSIRPQSGSPFPQQFNSYTFTAPASLPPAAVRKYPASDALLPTVTLSTHPQLKLPAPLSISISPHPTLASQSTVFTLPSTHAYVQISPTINKTLSMGRPYKLFVTVNGARLNQRDTQFHAESGRRTHVYEGSLAPGVNRIEIEVAAAKPNFEEKGLDVEKVTVFANLMR</sequence>
<dbReference type="GO" id="GO:0006368">
    <property type="term" value="P:transcription elongation by RNA polymerase II"/>
    <property type="evidence" value="ECO:0007669"/>
    <property type="project" value="TreeGrafter"/>
</dbReference>
<dbReference type="InterPro" id="IPR001487">
    <property type="entry name" value="Bromodomain"/>
</dbReference>
<feature type="region of interest" description="Disordered" evidence="8">
    <location>
        <begin position="154"/>
        <end position="225"/>
    </location>
</feature>
<dbReference type="InterPro" id="IPR037382">
    <property type="entry name" value="Rsc/polybromo"/>
</dbReference>
<evidence type="ECO:0000256" key="5">
    <source>
        <dbReference type="ARBA" id="ARBA00023117"/>
    </source>
</evidence>
<evidence type="ECO:0000256" key="8">
    <source>
        <dbReference type="SAM" id="MobiDB-lite"/>
    </source>
</evidence>
<feature type="domain" description="Bromo" evidence="9">
    <location>
        <begin position="33"/>
        <end position="147"/>
    </location>
</feature>
<keyword evidence="3" id="KW-0156">Chromatin regulator</keyword>
<evidence type="ECO:0000256" key="3">
    <source>
        <dbReference type="ARBA" id="ARBA00022853"/>
    </source>
</evidence>
<dbReference type="PRINTS" id="PR00503">
    <property type="entry name" value="BROMODOMAIN"/>
</dbReference>
<dbReference type="Gene3D" id="1.20.920.10">
    <property type="entry name" value="Bromodomain-like"/>
    <property type="match status" value="2"/>
</dbReference>